<protein>
    <submittedName>
        <fullName evidence="1">Uncharacterized protein</fullName>
    </submittedName>
</protein>
<dbReference type="EMBL" id="BGPR01004214">
    <property type="protein sequence ID" value="GBM97222.1"/>
    <property type="molecule type" value="Genomic_DNA"/>
</dbReference>
<proteinExistence type="predicted"/>
<name>A0A4Y2K7H0_ARAVE</name>
<dbReference type="AlphaFoldDB" id="A0A4Y2K7H0"/>
<accession>A0A4Y2K7H0</accession>
<gene>
    <name evidence="1" type="ORF">AVEN_182040_1</name>
</gene>
<comment type="caution">
    <text evidence="1">The sequence shown here is derived from an EMBL/GenBank/DDBJ whole genome shotgun (WGS) entry which is preliminary data.</text>
</comment>
<evidence type="ECO:0000313" key="2">
    <source>
        <dbReference type="Proteomes" id="UP000499080"/>
    </source>
</evidence>
<dbReference type="Proteomes" id="UP000499080">
    <property type="component" value="Unassembled WGS sequence"/>
</dbReference>
<keyword evidence="2" id="KW-1185">Reference proteome</keyword>
<reference evidence="1 2" key="1">
    <citation type="journal article" date="2019" name="Sci. Rep.">
        <title>Orb-weaving spider Araneus ventricosus genome elucidates the spidroin gene catalogue.</title>
        <authorList>
            <person name="Kono N."/>
            <person name="Nakamura H."/>
            <person name="Ohtoshi R."/>
            <person name="Moran D.A.P."/>
            <person name="Shinohara A."/>
            <person name="Yoshida Y."/>
            <person name="Fujiwara M."/>
            <person name="Mori M."/>
            <person name="Tomita M."/>
            <person name="Arakawa K."/>
        </authorList>
    </citation>
    <scope>NUCLEOTIDE SEQUENCE [LARGE SCALE GENOMIC DNA]</scope>
</reference>
<sequence>MEIDMKFAKSEEKALLRVREQDNTRTKTHYNSEIAGNCMDSPEESLGIQDISMNLGLRQFITQTPLQKKENSEIGLGIKKCA</sequence>
<organism evidence="1 2">
    <name type="scientific">Araneus ventricosus</name>
    <name type="common">Orbweaver spider</name>
    <name type="synonym">Epeira ventricosa</name>
    <dbReference type="NCBI Taxonomy" id="182803"/>
    <lineage>
        <taxon>Eukaryota</taxon>
        <taxon>Metazoa</taxon>
        <taxon>Ecdysozoa</taxon>
        <taxon>Arthropoda</taxon>
        <taxon>Chelicerata</taxon>
        <taxon>Arachnida</taxon>
        <taxon>Araneae</taxon>
        <taxon>Araneomorphae</taxon>
        <taxon>Entelegynae</taxon>
        <taxon>Araneoidea</taxon>
        <taxon>Araneidae</taxon>
        <taxon>Araneus</taxon>
    </lineage>
</organism>
<evidence type="ECO:0000313" key="1">
    <source>
        <dbReference type="EMBL" id="GBM97222.1"/>
    </source>
</evidence>